<name>A0A1I1RPQ0_9RHOB</name>
<dbReference type="GO" id="GO:0003677">
    <property type="term" value="F:DNA binding"/>
    <property type="evidence" value="ECO:0007669"/>
    <property type="project" value="InterPro"/>
</dbReference>
<reference evidence="2 3" key="1">
    <citation type="submission" date="2016-10" db="EMBL/GenBank/DDBJ databases">
        <authorList>
            <person name="de Groot N.N."/>
        </authorList>
    </citation>
    <scope>NUCLEOTIDE SEQUENCE [LARGE SCALE GENOMIC DNA]</scope>
    <source>
        <strain evidence="2 3">DSM 19548</strain>
    </source>
</reference>
<feature type="domain" description="HTH iclR-type" evidence="1">
    <location>
        <begin position="7"/>
        <end position="47"/>
    </location>
</feature>
<accession>A0A1I1RPQ0</accession>
<sequence length="92" mass="10194">MTEERMALIELVETQADGEIARALDLAPSVVQRLLNSLLGKHYLQQDATSRTNMAPVWARTTSCRGVRRTMISAHPPSRWSGGTALPAKRFC</sequence>
<organism evidence="2 3">
    <name type="scientific">Tropicimonas isoalkanivorans</name>
    <dbReference type="NCBI Taxonomy" id="441112"/>
    <lineage>
        <taxon>Bacteria</taxon>
        <taxon>Pseudomonadati</taxon>
        <taxon>Pseudomonadota</taxon>
        <taxon>Alphaproteobacteria</taxon>
        <taxon>Rhodobacterales</taxon>
        <taxon>Roseobacteraceae</taxon>
        <taxon>Tropicimonas</taxon>
    </lineage>
</organism>
<evidence type="ECO:0000313" key="3">
    <source>
        <dbReference type="Proteomes" id="UP000198728"/>
    </source>
</evidence>
<dbReference type="InterPro" id="IPR036388">
    <property type="entry name" value="WH-like_DNA-bd_sf"/>
</dbReference>
<gene>
    <name evidence="2" type="ORF">SAMN04488094_1471</name>
</gene>
<keyword evidence="3" id="KW-1185">Reference proteome</keyword>
<dbReference type="Proteomes" id="UP000198728">
    <property type="component" value="Unassembled WGS sequence"/>
</dbReference>
<dbReference type="InterPro" id="IPR036390">
    <property type="entry name" value="WH_DNA-bd_sf"/>
</dbReference>
<dbReference type="GO" id="GO:0006355">
    <property type="term" value="P:regulation of DNA-templated transcription"/>
    <property type="evidence" value="ECO:0007669"/>
    <property type="project" value="InterPro"/>
</dbReference>
<dbReference type="SUPFAM" id="SSF46785">
    <property type="entry name" value="Winged helix' DNA-binding domain"/>
    <property type="match status" value="1"/>
</dbReference>
<protein>
    <submittedName>
        <fullName evidence="2">IclR helix-turn-helix domain-containing protein</fullName>
    </submittedName>
</protein>
<dbReference type="Pfam" id="PF09339">
    <property type="entry name" value="HTH_IclR"/>
    <property type="match status" value="1"/>
</dbReference>
<proteinExistence type="predicted"/>
<dbReference type="AlphaFoldDB" id="A0A1I1RPQ0"/>
<evidence type="ECO:0000259" key="1">
    <source>
        <dbReference type="Pfam" id="PF09339"/>
    </source>
</evidence>
<evidence type="ECO:0000313" key="2">
    <source>
        <dbReference type="EMBL" id="SFD36301.1"/>
    </source>
</evidence>
<dbReference type="EMBL" id="FOLG01000047">
    <property type="protein sequence ID" value="SFD36301.1"/>
    <property type="molecule type" value="Genomic_DNA"/>
</dbReference>
<dbReference type="InterPro" id="IPR005471">
    <property type="entry name" value="Tscrpt_reg_IclR_N"/>
</dbReference>
<dbReference type="RefSeq" id="WP_177208479.1">
    <property type="nucleotide sequence ID" value="NZ_FOLG01000047.1"/>
</dbReference>
<dbReference type="Gene3D" id="1.10.10.10">
    <property type="entry name" value="Winged helix-like DNA-binding domain superfamily/Winged helix DNA-binding domain"/>
    <property type="match status" value="1"/>
</dbReference>